<reference evidence="6 7" key="1">
    <citation type="submission" date="2020-10" db="EMBL/GenBank/DDBJ databases">
        <authorList>
            <person name="Klimov P.B."/>
            <person name="Dyachkov S.M."/>
            <person name="Chetverikov P.E."/>
        </authorList>
    </citation>
    <scope>NUCLEOTIDE SEQUENCE [LARGE SCALE GENOMIC DNA]</scope>
    <source>
        <strain evidence="6">BMOC 18-1129-001#AD2665</strain>
        <tissue evidence="6">Entire mites</tissue>
    </source>
</reference>
<protein>
    <recommendedName>
        <fullName evidence="2">Regulatory protein zeste</fullName>
    </recommendedName>
</protein>
<dbReference type="PANTHER" id="PTHR23098:SF16">
    <property type="entry name" value="REGULATORY PROTEIN ZESTE"/>
    <property type="match status" value="1"/>
</dbReference>
<sequence length="533" mass="58785">MTKRKAPTEANNDSSSDSDKNDSKIKKERADNWVTIEVQTLHKAIESRRETFFGKPDPSNKKSREEAWRQITNEVNAVSQCVRTVEQVMKKYKNEKCRAKRKLNDGNDYQSGKDAQNSTQNSNGVTQSQYQIQQHMTSNSSNSMPSQSSINVVKLASAQNVAKPMIDLPGHVQQILPGDDMVFIMPDVDISTMNIVSDGQRPNAINNQHNHHAQHTIQAINTGQGVVNGNHMMTRAIQSANMCSLVYSSSADSCTPDHHMSNNVATSNSANIAIATPNSLTPNLMHHRGSGGDTNANTNQAQQSLQHQQQHHQQHQQQPRQQSQHHQQQHHHLQQSQQHQPQQQHQQQQQQHQQQTQHQQQQQPQQTQHQHQGNAAILNGTSMNLGDPQVKQLLFNVLLNRDNSSGAIVNGQQQTLLPVITQGPDYDKQRNDSLAVIATTLTKIEAHLSKLAKVATSLASPLTPVNNNNNNQANNNNILTSSSASSATSVTASSVSNPVVASVVASLSQQQQVGQNSNNTNSMNNTTDKINTV</sequence>
<feature type="compositionally biased region" description="Low complexity" evidence="4">
    <location>
        <begin position="334"/>
        <end position="372"/>
    </location>
</feature>
<dbReference type="EMBL" id="JAIFTH010000655">
    <property type="protein sequence ID" value="KAG9509132.1"/>
    <property type="molecule type" value="Genomic_DNA"/>
</dbReference>
<comment type="function">
    <text evidence="3">Involved in transvection phenomena (= synapsis-dependent gene expression), where the synaptic pairing of chromosomes carrying genes with which zeste interacts influences the expression of these genes. Zeste binds to DNA and stimulates transcription from a nearby promoter.</text>
</comment>
<accession>A0ABQ7S6T7</accession>
<feature type="compositionally biased region" description="Low complexity" evidence="4">
    <location>
        <begin position="138"/>
        <end position="148"/>
    </location>
</feature>
<dbReference type="PANTHER" id="PTHR23098">
    <property type="entry name" value="AGAP001331-PA-RELATED"/>
    <property type="match status" value="1"/>
</dbReference>
<evidence type="ECO:0000256" key="3">
    <source>
        <dbReference type="ARBA" id="ARBA00025466"/>
    </source>
</evidence>
<gene>
    <name evidence="6" type="ORF">GZH46_02359</name>
</gene>
<proteinExistence type="predicted"/>
<comment type="caution">
    <text evidence="6">The sequence shown here is derived from an EMBL/GenBank/DDBJ whole genome shotgun (WGS) entry which is preliminary data.</text>
</comment>
<dbReference type="Proteomes" id="UP000825002">
    <property type="component" value="Unassembled WGS sequence"/>
</dbReference>
<dbReference type="InterPro" id="IPR028002">
    <property type="entry name" value="Myb_DNA-bind_5"/>
</dbReference>
<feature type="domain" description="Myb/SANT-like DNA-binding" evidence="5">
    <location>
        <begin position="29"/>
        <end position="104"/>
    </location>
</feature>
<evidence type="ECO:0000313" key="6">
    <source>
        <dbReference type="EMBL" id="KAG9509132.1"/>
    </source>
</evidence>
<dbReference type="Pfam" id="PF13873">
    <property type="entry name" value="Myb_DNA-bind_5"/>
    <property type="match status" value="1"/>
</dbReference>
<feature type="compositionally biased region" description="Polar residues" evidence="4">
    <location>
        <begin position="107"/>
        <end position="137"/>
    </location>
</feature>
<feature type="compositionally biased region" description="Basic and acidic residues" evidence="4">
    <location>
        <begin position="17"/>
        <end position="31"/>
    </location>
</feature>
<keyword evidence="7" id="KW-1185">Reference proteome</keyword>
<feature type="compositionally biased region" description="Low complexity" evidence="4">
    <location>
        <begin position="315"/>
        <end position="326"/>
    </location>
</feature>
<organism evidence="6 7">
    <name type="scientific">Fragariocoptes setiger</name>
    <dbReference type="NCBI Taxonomy" id="1670756"/>
    <lineage>
        <taxon>Eukaryota</taxon>
        <taxon>Metazoa</taxon>
        <taxon>Ecdysozoa</taxon>
        <taxon>Arthropoda</taxon>
        <taxon>Chelicerata</taxon>
        <taxon>Arachnida</taxon>
        <taxon>Acari</taxon>
        <taxon>Acariformes</taxon>
        <taxon>Trombidiformes</taxon>
        <taxon>Prostigmata</taxon>
        <taxon>Eupodina</taxon>
        <taxon>Eriophyoidea</taxon>
        <taxon>Phytoptidae</taxon>
        <taxon>Fragariocoptes</taxon>
    </lineage>
</organism>
<feature type="region of interest" description="Disordered" evidence="4">
    <location>
        <begin position="279"/>
        <end position="372"/>
    </location>
</feature>
<evidence type="ECO:0000313" key="7">
    <source>
        <dbReference type="Proteomes" id="UP000825002"/>
    </source>
</evidence>
<comment type="subunit">
    <text evidence="1">Self-associates forming complexes of several hundred monomers.</text>
</comment>
<feature type="region of interest" description="Disordered" evidence="4">
    <location>
        <begin position="509"/>
        <end position="533"/>
    </location>
</feature>
<feature type="region of interest" description="Disordered" evidence="4">
    <location>
        <begin position="102"/>
        <end position="148"/>
    </location>
</feature>
<feature type="compositionally biased region" description="Low complexity" evidence="4">
    <location>
        <begin position="509"/>
        <end position="527"/>
    </location>
</feature>
<evidence type="ECO:0000259" key="5">
    <source>
        <dbReference type="Pfam" id="PF13873"/>
    </source>
</evidence>
<evidence type="ECO:0000256" key="4">
    <source>
        <dbReference type="SAM" id="MobiDB-lite"/>
    </source>
</evidence>
<evidence type="ECO:0000256" key="1">
    <source>
        <dbReference type="ARBA" id="ARBA00011764"/>
    </source>
</evidence>
<evidence type="ECO:0000256" key="2">
    <source>
        <dbReference type="ARBA" id="ARBA00016807"/>
    </source>
</evidence>
<feature type="region of interest" description="Disordered" evidence="4">
    <location>
        <begin position="1"/>
        <end position="32"/>
    </location>
</feature>
<name>A0ABQ7S6T7_9ACAR</name>